<protein>
    <recommendedName>
        <fullName evidence="3">Reverse transcriptase zinc-binding domain-containing protein</fullName>
    </recommendedName>
</protein>
<dbReference type="STRING" id="765440.A0A0C3BUD6"/>
<name>A0A0C3BUD6_PILCF</name>
<dbReference type="EMBL" id="KN832973">
    <property type="protein sequence ID" value="KIM90123.1"/>
    <property type="molecule type" value="Genomic_DNA"/>
</dbReference>
<dbReference type="Proteomes" id="UP000054166">
    <property type="component" value="Unassembled WGS sequence"/>
</dbReference>
<reference evidence="1 2" key="1">
    <citation type="submission" date="2014-04" db="EMBL/GenBank/DDBJ databases">
        <authorList>
            <consortium name="DOE Joint Genome Institute"/>
            <person name="Kuo A."/>
            <person name="Tarkka M."/>
            <person name="Buscot F."/>
            <person name="Kohler A."/>
            <person name="Nagy L.G."/>
            <person name="Floudas D."/>
            <person name="Copeland A."/>
            <person name="Barry K.W."/>
            <person name="Cichocki N."/>
            <person name="Veneault-Fourrey C."/>
            <person name="LaButti K."/>
            <person name="Lindquist E.A."/>
            <person name="Lipzen A."/>
            <person name="Lundell T."/>
            <person name="Morin E."/>
            <person name="Murat C."/>
            <person name="Sun H."/>
            <person name="Tunlid A."/>
            <person name="Henrissat B."/>
            <person name="Grigoriev I.V."/>
            <person name="Hibbett D.S."/>
            <person name="Martin F."/>
            <person name="Nordberg H.P."/>
            <person name="Cantor M.N."/>
            <person name="Hua S.X."/>
        </authorList>
    </citation>
    <scope>NUCLEOTIDE SEQUENCE [LARGE SCALE GENOMIC DNA]</scope>
    <source>
        <strain evidence="1 2">F 1598</strain>
    </source>
</reference>
<evidence type="ECO:0000313" key="1">
    <source>
        <dbReference type="EMBL" id="KIM90123.1"/>
    </source>
</evidence>
<evidence type="ECO:0008006" key="3">
    <source>
        <dbReference type="Google" id="ProtNLM"/>
    </source>
</evidence>
<reference evidence="2" key="2">
    <citation type="submission" date="2015-01" db="EMBL/GenBank/DDBJ databases">
        <title>Evolutionary Origins and Diversification of the Mycorrhizal Mutualists.</title>
        <authorList>
            <consortium name="DOE Joint Genome Institute"/>
            <consortium name="Mycorrhizal Genomics Consortium"/>
            <person name="Kohler A."/>
            <person name="Kuo A."/>
            <person name="Nagy L.G."/>
            <person name="Floudas D."/>
            <person name="Copeland A."/>
            <person name="Barry K.W."/>
            <person name="Cichocki N."/>
            <person name="Veneault-Fourrey C."/>
            <person name="LaButti K."/>
            <person name="Lindquist E.A."/>
            <person name="Lipzen A."/>
            <person name="Lundell T."/>
            <person name="Morin E."/>
            <person name="Murat C."/>
            <person name="Riley R."/>
            <person name="Ohm R."/>
            <person name="Sun H."/>
            <person name="Tunlid A."/>
            <person name="Henrissat B."/>
            <person name="Grigoriev I.V."/>
            <person name="Hibbett D.S."/>
            <person name="Martin F."/>
        </authorList>
    </citation>
    <scope>NUCLEOTIDE SEQUENCE [LARGE SCALE GENOMIC DNA]</scope>
    <source>
        <strain evidence="2">F 1598</strain>
    </source>
</reference>
<gene>
    <name evidence="1" type="ORF">PILCRDRAFT_59748</name>
</gene>
<sequence length="106" mass="12410">MMQLHIGHIPLNQDLFQIYCSETPTCPHCQGLTIETIHHYLFECPHYQHKWHILWQKLKQKADSLSFLLTKSEATKPLLSYINSTKHFKTQAISAHRDLVICTLLL</sequence>
<dbReference type="AlphaFoldDB" id="A0A0C3BUD6"/>
<proteinExistence type="predicted"/>
<evidence type="ECO:0000313" key="2">
    <source>
        <dbReference type="Proteomes" id="UP000054166"/>
    </source>
</evidence>
<dbReference type="HOGENOM" id="CLU_146165_0_0_1"/>
<keyword evidence="2" id="KW-1185">Reference proteome</keyword>
<organism evidence="1 2">
    <name type="scientific">Piloderma croceum (strain F 1598)</name>
    <dbReference type="NCBI Taxonomy" id="765440"/>
    <lineage>
        <taxon>Eukaryota</taxon>
        <taxon>Fungi</taxon>
        <taxon>Dikarya</taxon>
        <taxon>Basidiomycota</taxon>
        <taxon>Agaricomycotina</taxon>
        <taxon>Agaricomycetes</taxon>
        <taxon>Agaricomycetidae</taxon>
        <taxon>Atheliales</taxon>
        <taxon>Atheliaceae</taxon>
        <taxon>Piloderma</taxon>
    </lineage>
</organism>
<dbReference type="InParanoid" id="A0A0C3BUD6"/>
<dbReference type="OrthoDB" id="2682915at2759"/>
<accession>A0A0C3BUD6</accession>